<reference evidence="1" key="1">
    <citation type="journal article" date="2020" name="Stud. Mycol.">
        <title>101 Dothideomycetes genomes: a test case for predicting lifestyles and emergence of pathogens.</title>
        <authorList>
            <person name="Haridas S."/>
            <person name="Albert R."/>
            <person name="Binder M."/>
            <person name="Bloem J."/>
            <person name="Labutti K."/>
            <person name="Salamov A."/>
            <person name="Andreopoulos B."/>
            <person name="Baker S."/>
            <person name="Barry K."/>
            <person name="Bills G."/>
            <person name="Bluhm B."/>
            <person name="Cannon C."/>
            <person name="Castanera R."/>
            <person name="Culley D."/>
            <person name="Daum C."/>
            <person name="Ezra D."/>
            <person name="Gonzalez J."/>
            <person name="Henrissat B."/>
            <person name="Kuo A."/>
            <person name="Liang C."/>
            <person name="Lipzen A."/>
            <person name="Lutzoni F."/>
            <person name="Magnuson J."/>
            <person name="Mondo S."/>
            <person name="Nolan M."/>
            <person name="Ohm R."/>
            <person name="Pangilinan J."/>
            <person name="Park H.-J."/>
            <person name="Ramirez L."/>
            <person name="Alfaro M."/>
            <person name="Sun H."/>
            <person name="Tritt A."/>
            <person name="Yoshinaga Y."/>
            <person name="Zwiers L.-H."/>
            <person name="Turgeon B."/>
            <person name="Goodwin S."/>
            <person name="Spatafora J."/>
            <person name="Crous P."/>
            <person name="Grigoriev I."/>
        </authorList>
    </citation>
    <scope>NUCLEOTIDE SEQUENCE</scope>
    <source>
        <strain evidence="1">CBS 122367</strain>
    </source>
</reference>
<dbReference type="OrthoDB" id="3741380at2759"/>
<dbReference type="EMBL" id="MU005569">
    <property type="protein sequence ID" value="KAF2691974.1"/>
    <property type="molecule type" value="Genomic_DNA"/>
</dbReference>
<dbReference type="Proteomes" id="UP000799291">
    <property type="component" value="Unassembled WGS sequence"/>
</dbReference>
<proteinExistence type="predicted"/>
<name>A0A6G1JN55_9PLEO</name>
<evidence type="ECO:0000313" key="1">
    <source>
        <dbReference type="EMBL" id="KAF2691974.1"/>
    </source>
</evidence>
<accession>A0A6G1JN55</accession>
<protein>
    <submittedName>
        <fullName evidence="1">Uncharacterized protein</fullName>
    </submittedName>
</protein>
<dbReference type="AlphaFoldDB" id="A0A6G1JN55"/>
<evidence type="ECO:0000313" key="2">
    <source>
        <dbReference type="Proteomes" id="UP000799291"/>
    </source>
</evidence>
<sequence>MSMEPRLLFPDIPPELRNLIYANTISPSQATNIGLPFESKTFTLCHTRVVIEPIHHGNPSILALQNYRFQEASEYHSYLLTHAIQLRITVLFNGHMNSFIQEHWDGKMASHLKNLLKKFPWLAKVSDYHFRILWEPVSWVAGKKRRNFGAITKRMVDALTGMMDGDLKKKRGFVRAELQIGRGVASDYVSQQQPLGLADFLETGTLQE</sequence>
<gene>
    <name evidence="1" type="ORF">K458DRAFT_259834</name>
</gene>
<keyword evidence="2" id="KW-1185">Reference proteome</keyword>
<feature type="non-terminal residue" evidence="1">
    <location>
        <position position="208"/>
    </location>
</feature>
<organism evidence="1 2">
    <name type="scientific">Lentithecium fluviatile CBS 122367</name>
    <dbReference type="NCBI Taxonomy" id="1168545"/>
    <lineage>
        <taxon>Eukaryota</taxon>
        <taxon>Fungi</taxon>
        <taxon>Dikarya</taxon>
        <taxon>Ascomycota</taxon>
        <taxon>Pezizomycotina</taxon>
        <taxon>Dothideomycetes</taxon>
        <taxon>Pleosporomycetidae</taxon>
        <taxon>Pleosporales</taxon>
        <taxon>Massarineae</taxon>
        <taxon>Lentitheciaceae</taxon>
        <taxon>Lentithecium</taxon>
    </lineage>
</organism>